<protein>
    <submittedName>
        <fullName evidence="3">EndoU domain-containing protein</fullName>
    </submittedName>
</protein>
<evidence type="ECO:0000313" key="4">
    <source>
        <dbReference type="Proteomes" id="UP001336122"/>
    </source>
</evidence>
<evidence type="ECO:0000313" key="3">
    <source>
        <dbReference type="EMBL" id="MED4681814.1"/>
    </source>
</evidence>
<name>A0ABU6PKJ2_9BACI</name>
<dbReference type="EMBL" id="JARTIK010000049">
    <property type="protein sequence ID" value="MED4681814.1"/>
    <property type="molecule type" value="Genomic_DNA"/>
</dbReference>
<dbReference type="RefSeq" id="WP_255290670.1">
    <property type="nucleotide sequence ID" value="NZ_JARTIK010000049.1"/>
</dbReference>
<comment type="caution">
    <text evidence="3">The sequence shown here is derived from an EMBL/GenBank/DDBJ whole genome shotgun (WGS) entry which is preliminary data.</text>
</comment>
<proteinExistence type="inferred from homology"/>
<evidence type="ECO:0000256" key="1">
    <source>
        <dbReference type="ARBA" id="ARBA00034117"/>
    </source>
</evidence>
<evidence type="ECO:0000259" key="2">
    <source>
        <dbReference type="PROSITE" id="PS51756"/>
    </source>
</evidence>
<organism evidence="3 4">
    <name type="scientific">Bacillus nitratireducens</name>
    <dbReference type="NCBI Taxonomy" id="2026193"/>
    <lineage>
        <taxon>Bacteria</taxon>
        <taxon>Bacillati</taxon>
        <taxon>Bacillota</taxon>
        <taxon>Bacilli</taxon>
        <taxon>Bacillales</taxon>
        <taxon>Bacillaceae</taxon>
        <taxon>Bacillus</taxon>
        <taxon>Bacillus cereus group</taxon>
    </lineage>
</organism>
<dbReference type="InterPro" id="IPR006829">
    <property type="entry name" value="LXG_dom"/>
</dbReference>
<comment type="similarity">
    <text evidence="1">In the N-terminal section; belongs to the LXG family.</text>
</comment>
<feature type="domain" description="LXG" evidence="2">
    <location>
        <begin position="1"/>
        <end position="231"/>
    </location>
</feature>
<keyword evidence="4" id="KW-1185">Reference proteome</keyword>
<dbReference type="PROSITE" id="PS51756">
    <property type="entry name" value="LXG"/>
    <property type="match status" value="1"/>
</dbReference>
<dbReference type="Pfam" id="PF04740">
    <property type="entry name" value="LXG"/>
    <property type="match status" value="1"/>
</dbReference>
<sequence length="521" mass="58119">MSINMYVSASQRQASSASNMCKQQIQGYEQLQKAINDFTMNSPFLTGQAYDSAKKYFSSVLYPLAQAGILLTEAVERAVKKFPETYVAEVDSGDLKQAELEAKINQVNSMLLQAENIQSNLMSLNVPDLVGMKTAQLSANSMLIHMYCDVKKKLEEKLQKLIAFNASSPHIFSEIASLQQAVNQGLAQTKTAWNASSGTFTIPSPEALSWTKGIQEKWQDYAERHEPKIEVRAEKVNKGSVGEHTHYNVYVDGVFDEDKTKELKWMFDKESFKESAHFIGDFVFINDIYKSATGKDWLSEEKSSRTEAAGMLVLSVLPTKKLENIAKELKGGNKLLKGVELTEKEEKVLKEAGLLDKVGKVENVGKASVVNNFKFGDNAENHLKNVEKVNAKRGVSGGHNLDEFRRTLAPKGVNFEDLIITNKSHPTINGVYEIEYRLPRKDITGNIAKPITYKDIYTPKTVYDPKVVSDVQMFEWGKNAMQNGTIQADGRTVIGTSSNGLKFKGFLDSEGNINNFYPTLN</sequence>
<gene>
    <name evidence="3" type="ORF">P9485_29395</name>
</gene>
<reference evidence="3 4" key="1">
    <citation type="submission" date="2023-03" db="EMBL/GenBank/DDBJ databases">
        <title>Bacillus Genome Sequencing.</title>
        <authorList>
            <person name="Dunlap C."/>
        </authorList>
    </citation>
    <scope>NUCLEOTIDE SEQUENCE [LARGE SCALE GENOMIC DNA]</scope>
    <source>
        <strain evidence="3 4">NRS-319</strain>
    </source>
</reference>
<dbReference type="PANTHER" id="PTHR34976">
    <property type="entry name" value="RIBONUCLEASE YQCG-RELATED"/>
    <property type="match status" value="1"/>
</dbReference>
<dbReference type="Pfam" id="PF14436">
    <property type="entry name" value="EndoU_bacteria"/>
    <property type="match status" value="1"/>
</dbReference>
<dbReference type="Proteomes" id="UP001336122">
    <property type="component" value="Unassembled WGS sequence"/>
</dbReference>
<accession>A0ABU6PKJ2</accession>
<dbReference type="InterPro" id="IPR051768">
    <property type="entry name" value="Bact_secretion_toxin"/>
</dbReference>
<dbReference type="InterPro" id="IPR029501">
    <property type="entry name" value="EndoU_bac"/>
</dbReference>
<dbReference type="CDD" id="cd20686">
    <property type="entry name" value="CdiA-CT_Ec-like"/>
    <property type="match status" value="1"/>
</dbReference>
<dbReference type="PANTHER" id="PTHR34976:SF1">
    <property type="entry name" value="TOXIN BC_0920"/>
    <property type="match status" value="1"/>
</dbReference>